<protein>
    <submittedName>
        <fullName evidence="1">Uncharacterized protein</fullName>
    </submittedName>
</protein>
<name>A0A8X7BUK2_9ARAC</name>
<evidence type="ECO:0000313" key="1">
    <source>
        <dbReference type="EMBL" id="GFY42574.1"/>
    </source>
</evidence>
<dbReference type="AlphaFoldDB" id="A0A8X7BUK2"/>
<dbReference type="Proteomes" id="UP000886998">
    <property type="component" value="Unassembled WGS sequence"/>
</dbReference>
<organism evidence="1 2">
    <name type="scientific">Trichonephila inaurata madagascariensis</name>
    <dbReference type="NCBI Taxonomy" id="2747483"/>
    <lineage>
        <taxon>Eukaryota</taxon>
        <taxon>Metazoa</taxon>
        <taxon>Ecdysozoa</taxon>
        <taxon>Arthropoda</taxon>
        <taxon>Chelicerata</taxon>
        <taxon>Arachnida</taxon>
        <taxon>Araneae</taxon>
        <taxon>Araneomorphae</taxon>
        <taxon>Entelegynae</taxon>
        <taxon>Araneoidea</taxon>
        <taxon>Nephilidae</taxon>
        <taxon>Trichonephila</taxon>
        <taxon>Trichonephila inaurata</taxon>
    </lineage>
</organism>
<dbReference type="EMBL" id="BMAV01003153">
    <property type="protein sequence ID" value="GFY42574.1"/>
    <property type="molecule type" value="Genomic_DNA"/>
</dbReference>
<reference evidence="1" key="1">
    <citation type="submission" date="2020-08" db="EMBL/GenBank/DDBJ databases">
        <title>Multicomponent nature underlies the extraordinary mechanical properties of spider dragline silk.</title>
        <authorList>
            <person name="Kono N."/>
            <person name="Nakamura H."/>
            <person name="Mori M."/>
            <person name="Yoshida Y."/>
            <person name="Ohtoshi R."/>
            <person name="Malay A.D."/>
            <person name="Moran D.A.P."/>
            <person name="Tomita M."/>
            <person name="Numata K."/>
            <person name="Arakawa K."/>
        </authorList>
    </citation>
    <scope>NUCLEOTIDE SEQUENCE</scope>
</reference>
<sequence>MNRMFQKHKYCVFLGVNAGNRQCLETTLREVRALGYPGQANYEDKVLGISCKYGDINARCIDNNARDVCGLEAATFRRNLTIAFMTLFDEACSILSQQKYSVQ</sequence>
<gene>
    <name evidence="1" type="ORF">TNIN_270871</name>
</gene>
<keyword evidence="2" id="KW-1185">Reference proteome</keyword>
<proteinExistence type="predicted"/>
<comment type="caution">
    <text evidence="1">The sequence shown here is derived from an EMBL/GenBank/DDBJ whole genome shotgun (WGS) entry which is preliminary data.</text>
</comment>
<evidence type="ECO:0000313" key="2">
    <source>
        <dbReference type="Proteomes" id="UP000886998"/>
    </source>
</evidence>
<accession>A0A8X7BUK2</accession>